<accession>A0A165WY37</accession>
<dbReference type="AlphaFoldDB" id="A0A165WY37"/>
<organism evidence="2 3">
    <name type="scientific">Athelia psychrophila</name>
    <dbReference type="NCBI Taxonomy" id="1759441"/>
    <lineage>
        <taxon>Eukaryota</taxon>
        <taxon>Fungi</taxon>
        <taxon>Dikarya</taxon>
        <taxon>Basidiomycota</taxon>
        <taxon>Agaricomycotina</taxon>
        <taxon>Agaricomycetes</taxon>
        <taxon>Agaricomycetidae</taxon>
        <taxon>Atheliales</taxon>
        <taxon>Atheliaceae</taxon>
        <taxon>Athelia</taxon>
    </lineage>
</organism>
<evidence type="ECO:0000256" key="1">
    <source>
        <dbReference type="SAM" id="SignalP"/>
    </source>
</evidence>
<sequence length="329" mass="35848">MLLIILSALLLHLVTSNLVPPDALFSTMKFQLTSPEQNLVNLTIGGQTSDLWVHVQDQLNTNRETDVDIPLNYEIGSASGNVVYGAADLGGYVVHSQVSAFLDVNEVTDQMGRERSAQPFMCNIFDQHPTLPKFIAISVERSNDKEEESGGSLHIGEYDPSFSAVAESPMLPVAHPQAARWTVVVDSMHINNKNGTSLAYISSAAVDYIYENIPGSMRLLKNGQSSWAVPCMEPANLSLFLGPPAVATQSSGDSFAVHPLELTVFKTIVEDGQQWTIFTNAFQAQLSVGATDLDFLLGDIFMRNVYSVSAVLLRSTSPLLSRVYNAHQS</sequence>
<dbReference type="PANTHER" id="PTHR47966">
    <property type="entry name" value="BETA-SITE APP-CLEAVING ENZYME, ISOFORM A-RELATED"/>
    <property type="match status" value="1"/>
</dbReference>
<feature type="chain" id="PRO_5007868688" description="Acid protease" evidence="1">
    <location>
        <begin position="17"/>
        <end position="329"/>
    </location>
</feature>
<protein>
    <recommendedName>
        <fullName evidence="4">Acid protease</fullName>
    </recommendedName>
</protein>
<evidence type="ECO:0000313" key="3">
    <source>
        <dbReference type="Proteomes" id="UP000076532"/>
    </source>
</evidence>
<dbReference type="Gene3D" id="2.40.70.10">
    <property type="entry name" value="Acid Proteases"/>
    <property type="match status" value="2"/>
</dbReference>
<dbReference type="PANTHER" id="PTHR47966:SF51">
    <property type="entry name" value="BETA-SITE APP-CLEAVING ENZYME, ISOFORM A-RELATED"/>
    <property type="match status" value="1"/>
</dbReference>
<keyword evidence="1" id="KW-0732">Signal</keyword>
<evidence type="ECO:0008006" key="4">
    <source>
        <dbReference type="Google" id="ProtNLM"/>
    </source>
</evidence>
<dbReference type="Proteomes" id="UP000076532">
    <property type="component" value="Unassembled WGS sequence"/>
</dbReference>
<dbReference type="STRING" id="436010.A0A165WY37"/>
<reference evidence="2 3" key="1">
    <citation type="journal article" date="2016" name="Mol. Biol. Evol.">
        <title>Comparative Genomics of Early-Diverging Mushroom-Forming Fungi Provides Insights into the Origins of Lignocellulose Decay Capabilities.</title>
        <authorList>
            <person name="Nagy L.G."/>
            <person name="Riley R."/>
            <person name="Tritt A."/>
            <person name="Adam C."/>
            <person name="Daum C."/>
            <person name="Floudas D."/>
            <person name="Sun H."/>
            <person name="Yadav J.S."/>
            <person name="Pangilinan J."/>
            <person name="Larsson K.H."/>
            <person name="Matsuura K."/>
            <person name="Barry K."/>
            <person name="Labutti K."/>
            <person name="Kuo R."/>
            <person name="Ohm R.A."/>
            <person name="Bhattacharya S.S."/>
            <person name="Shirouzu T."/>
            <person name="Yoshinaga Y."/>
            <person name="Martin F.M."/>
            <person name="Grigoriev I.V."/>
            <person name="Hibbett D.S."/>
        </authorList>
    </citation>
    <scope>NUCLEOTIDE SEQUENCE [LARGE SCALE GENOMIC DNA]</scope>
    <source>
        <strain evidence="2 3">CBS 109695</strain>
    </source>
</reference>
<dbReference type="InterPro" id="IPR021109">
    <property type="entry name" value="Peptidase_aspartic_dom_sf"/>
</dbReference>
<dbReference type="InterPro" id="IPR001461">
    <property type="entry name" value="Aspartic_peptidase_A1"/>
</dbReference>
<evidence type="ECO:0000313" key="2">
    <source>
        <dbReference type="EMBL" id="KZP08022.1"/>
    </source>
</evidence>
<gene>
    <name evidence="2" type="ORF">FIBSPDRAFT_901603</name>
</gene>
<dbReference type="SUPFAM" id="SSF50630">
    <property type="entry name" value="Acid proteases"/>
    <property type="match status" value="1"/>
</dbReference>
<feature type="signal peptide" evidence="1">
    <location>
        <begin position="1"/>
        <end position="16"/>
    </location>
</feature>
<dbReference type="EMBL" id="KV417733">
    <property type="protein sequence ID" value="KZP08022.1"/>
    <property type="molecule type" value="Genomic_DNA"/>
</dbReference>
<proteinExistence type="predicted"/>
<dbReference type="GO" id="GO:0006508">
    <property type="term" value="P:proteolysis"/>
    <property type="evidence" value="ECO:0007669"/>
    <property type="project" value="InterPro"/>
</dbReference>
<keyword evidence="3" id="KW-1185">Reference proteome</keyword>
<dbReference type="GO" id="GO:0004190">
    <property type="term" value="F:aspartic-type endopeptidase activity"/>
    <property type="evidence" value="ECO:0007669"/>
    <property type="project" value="InterPro"/>
</dbReference>
<dbReference type="OrthoDB" id="771136at2759"/>
<name>A0A165WY37_9AGAM</name>